<evidence type="ECO:0000313" key="2">
    <source>
        <dbReference type="Proteomes" id="UP000223606"/>
    </source>
</evidence>
<gene>
    <name evidence="1" type="ORF">HDIA_2707</name>
</gene>
<dbReference type="EMBL" id="LT960614">
    <property type="protein sequence ID" value="SON56248.1"/>
    <property type="molecule type" value="Genomic_DNA"/>
</dbReference>
<dbReference type="KEGG" id="hdi:HDIA_2707"/>
<proteinExistence type="predicted"/>
<reference evidence="2" key="1">
    <citation type="submission" date="2017-09" db="EMBL/GenBank/DDBJ databases">
        <title>Genome sequence of Nannocystis excedens DSM 71.</title>
        <authorList>
            <person name="Blom J."/>
        </authorList>
    </citation>
    <scope>NUCLEOTIDE SEQUENCE [LARGE SCALE GENOMIC DNA]</scope>
    <source>
        <strain evidence="2">type strain: E19</strain>
    </source>
</reference>
<accession>A0A2C9D7Y9</accession>
<name>A0A2C9D7Y9_9HYPH</name>
<protein>
    <recommendedName>
        <fullName evidence="3">GcrA cell cycle regulator</fullName>
    </recommendedName>
</protein>
<evidence type="ECO:0008006" key="3">
    <source>
        <dbReference type="Google" id="ProtNLM"/>
    </source>
</evidence>
<keyword evidence="2" id="KW-1185">Reference proteome</keyword>
<dbReference type="AlphaFoldDB" id="A0A2C9D7Y9"/>
<dbReference type="Proteomes" id="UP000223606">
    <property type="component" value="Chromosome 1"/>
</dbReference>
<dbReference type="RefSeq" id="WP_173796232.1">
    <property type="nucleotide sequence ID" value="NZ_LT960614.1"/>
</dbReference>
<sequence>MSDPVETTPRWTPDSVRKFKELAEEGATAEVISLKLQHPVTAVRAKARELGLTLKAA</sequence>
<organism evidence="1 2">
    <name type="scientific">Hartmannibacter diazotrophicus</name>
    <dbReference type="NCBI Taxonomy" id="1482074"/>
    <lineage>
        <taxon>Bacteria</taxon>
        <taxon>Pseudomonadati</taxon>
        <taxon>Pseudomonadota</taxon>
        <taxon>Alphaproteobacteria</taxon>
        <taxon>Hyphomicrobiales</taxon>
        <taxon>Pleomorphomonadaceae</taxon>
        <taxon>Hartmannibacter</taxon>
    </lineage>
</organism>
<evidence type="ECO:0000313" key="1">
    <source>
        <dbReference type="EMBL" id="SON56248.1"/>
    </source>
</evidence>